<dbReference type="EMBL" id="CASHTH010003799">
    <property type="protein sequence ID" value="CAI8049512.1"/>
    <property type="molecule type" value="Genomic_DNA"/>
</dbReference>
<proteinExistence type="predicted"/>
<feature type="region of interest" description="Disordered" evidence="1">
    <location>
        <begin position="145"/>
        <end position="227"/>
    </location>
</feature>
<feature type="compositionally biased region" description="Low complexity" evidence="1">
    <location>
        <begin position="191"/>
        <end position="206"/>
    </location>
</feature>
<evidence type="ECO:0000313" key="3">
    <source>
        <dbReference type="Proteomes" id="UP001174909"/>
    </source>
</evidence>
<organism evidence="2 3">
    <name type="scientific">Geodia barretti</name>
    <name type="common">Barrett's horny sponge</name>
    <dbReference type="NCBI Taxonomy" id="519541"/>
    <lineage>
        <taxon>Eukaryota</taxon>
        <taxon>Metazoa</taxon>
        <taxon>Porifera</taxon>
        <taxon>Demospongiae</taxon>
        <taxon>Heteroscleromorpha</taxon>
        <taxon>Tetractinellida</taxon>
        <taxon>Astrophorina</taxon>
        <taxon>Geodiidae</taxon>
        <taxon>Geodia</taxon>
    </lineage>
</organism>
<gene>
    <name evidence="2" type="ORF">GBAR_LOCUS27260</name>
</gene>
<feature type="compositionally biased region" description="Basic residues" evidence="1">
    <location>
        <begin position="162"/>
        <end position="174"/>
    </location>
</feature>
<feature type="compositionally biased region" description="Basic and acidic residues" evidence="1">
    <location>
        <begin position="151"/>
        <end position="161"/>
    </location>
</feature>
<keyword evidence="3" id="KW-1185">Reference proteome</keyword>
<dbReference type="AlphaFoldDB" id="A0AA35XG31"/>
<evidence type="ECO:0000256" key="1">
    <source>
        <dbReference type="SAM" id="MobiDB-lite"/>
    </source>
</evidence>
<evidence type="ECO:0000313" key="2">
    <source>
        <dbReference type="EMBL" id="CAI8049512.1"/>
    </source>
</evidence>
<sequence length="227" mass="24774">MGRWSRRWRRPARTAPTCPASRCRQRCIQQPIWAGAACCGMRRVRDPVARHSRCDPAGSRVAAARSDSCQRYQGAGGRDAPARFGGYRGRVGQRPADCRVVGTELRGRVGAWRADRRCGGRQLRGNGCGGAAGIPVGLFSTVRNSGSGGCRDWRRDEERHRDRGRRGGVARARRQLPVGVDHPRSGGDFPARFGTGRAAGDAGRTQRSGRSRADLYRSAQPQPLGRD</sequence>
<dbReference type="Proteomes" id="UP001174909">
    <property type="component" value="Unassembled WGS sequence"/>
</dbReference>
<name>A0AA35XG31_GEOBA</name>
<protein>
    <submittedName>
        <fullName evidence="2">Uncharacterized protein</fullName>
    </submittedName>
</protein>
<accession>A0AA35XG31</accession>
<comment type="caution">
    <text evidence="2">The sequence shown here is derived from an EMBL/GenBank/DDBJ whole genome shotgun (WGS) entry which is preliminary data.</text>
</comment>
<reference evidence="2" key="1">
    <citation type="submission" date="2023-03" db="EMBL/GenBank/DDBJ databases">
        <authorList>
            <person name="Steffen K."/>
            <person name="Cardenas P."/>
        </authorList>
    </citation>
    <scope>NUCLEOTIDE SEQUENCE</scope>
</reference>